<gene>
    <name evidence="1" type="ORF">CLOBOL_05641</name>
</gene>
<dbReference type="InterPro" id="IPR035093">
    <property type="entry name" value="RelE/ParE_toxin_dom_sf"/>
</dbReference>
<evidence type="ECO:0008006" key="3">
    <source>
        <dbReference type="Google" id="ProtNLM"/>
    </source>
</evidence>
<protein>
    <recommendedName>
        <fullName evidence="3">Plasmid maintenance system killer protein</fullName>
    </recommendedName>
</protein>
<dbReference type="AlphaFoldDB" id="A8S0C8"/>
<dbReference type="eggNOG" id="COG3549">
    <property type="taxonomic scope" value="Bacteria"/>
</dbReference>
<organism evidence="1 2">
    <name type="scientific">Enterocloster bolteae (strain ATCC BAA-613 / DSM 15670 / CCUG 46953 / JCM 12243 / WAL 16351)</name>
    <name type="common">Clostridium bolteae</name>
    <dbReference type="NCBI Taxonomy" id="411902"/>
    <lineage>
        <taxon>Bacteria</taxon>
        <taxon>Bacillati</taxon>
        <taxon>Bacillota</taxon>
        <taxon>Clostridia</taxon>
        <taxon>Lachnospirales</taxon>
        <taxon>Lachnospiraceae</taxon>
        <taxon>Enterocloster</taxon>
    </lineage>
</organism>
<dbReference type="PaxDb" id="411902-CLOBOL_05641"/>
<dbReference type="EMBL" id="ABCC02000042">
    <property type="protein sequence ID" value="EDP14034.1"/>
    <property type="molecule type" value="Genomic_DNA"/>
</dbReference>
<reference evidence="1 2" key="2">
    <citation type="submission" date="2007-09" db="EMBL/GenBank/DDBJ databases">
        <title>Draft genome sequence of Clostridium bolteae (ATCC BAA-613).</title>
        <authorList>
            <person name="Sudarsanam P."/>
            <person name="Ley R."/>
            <person name="Guruge J."/>
            <person name="Turnbaugh P.J."/>
            <person name="Mahowald M."/>
            <person name="Liep D."/>
            <person name="Gordon J."/>
        </authorList>
    </citation>
    <scope>NUCLEOTIDE SEQUENCE [LARGE SCALE GENOMIC DNA]</scope>
    <source>
        <strain evidence="2">ATCC BAA-613 / DSM 15670 / CCUG 46953 / JCM 12243 / WAL 16351</strain>
    </source>
</reference>
<proteinExistence type="predicted"/>
<sequence>MAIRINQRIMELQAADSVEMLVRLSIGRCHPLKGNRLGQYAMDLVQPYRLVFEQNENKLELVNIISIEDYH</sequence>
<dbReference type="Proteomes" id="UP000005396">
    <property type="component" value="Unassembled WGS sequence"/>
</dbReference>
<reference evidence="1 2" key="1">
    <citation type="submission" date="2007-08" db="EMBL/GenBank/DDBJ databases">
        <authorList>
            <person name="Fulton L."/>
            <person name="Clifton S."/>
            <person name="Fulton B."/>
            <person name="Xu J."/>
            <person name="Minx P."/>
            <person name="Pepin K.H."/>
            <person name="Johnson M."/>
            <person name="Thiruvilangam P."/>
            <person name="Bhonagiri V."/>
            <person name="Nash W.E."/>
            <person name="Mardis E.R."/>
            <person name="Wilson R.K."/>
        </authorList>
    </citation>
    <scope>NUCLEOTIDE SEQUENCE [LARGE SCALE GENOMIC DNA]</scope>
    <source>
        <strain evidence="2">ATCC BAA-613 / DSM 15670 / CCUG 46953 / JCM 12243 / WAL 16351</strain>
    </source>
</reference>
<dbReference type="SUPFAM" id="SSF143011">
    <property type="entry name" value="RelE-like"/>
    <property type="match status" value="1"/>
</dbReference>
<dbReference type="Gene3D" id="3.30.2310.20">
    <property type="entry name" value="RelE-like"/>
    <property type="match status" value="1"/>
</dbReference>
<dbReference type="HOGENOM" id="CLU_164011_1_0_9"/>
<evidence type="ECO:0000313" key="1">
    <source>
        <dbReference type="EMBL" id="EDP14034.1"/>
    </source>
</evidence>
<name>A8S0C8_ENTBW</name>
<evidence type="ECO:0000313" key="2">
    <source>
        <dbReference type="Proteomes" id="UP000005396"/>
    </source>
</evidence>
<comment type="caution">
    <text evidence="1">The sequence shown here is derived from an EMBL/GenBank/DDBJ whole genome shotgun (WGS) entry which is preliminary data.</text>
</comment>
<accession>A8S0C8</accession>